<name>A0A0C3Q4A3_9AGAM</name>
<sequence length="143" mass="16281">MTALRYHTAEPCTIIPRATHIYFNPETSVVSDTDPRRNGVTALFSTAPQKLHDQLLHDLKAVGVEVFLRVSDSSTGLPEGAVEYYVVDYEHRSIFWIKEVNIVTDFAGSAGIVDRFESKEHLRLSLEPDFWSNIYDAPIDRER</sequence>
<dbReference type="EMBL" id="KN823077">
    <property type="protein sequence ID" value="KIO23735.1"/>
    <property type="molecule type" value="Genomic_DNA"/>
</dbReference>
<reference evidence="2" key="2">
    <citation type="submission" date="2015-01" db="EMBL/GenBank/DDBJ databases">
        <title>Evolutionary Origins and Diversification of the Mycorrhizal Mutualists.</title>
        <authorList>
            <consortium name="DOE Joint Genome Institute"/>
            <consortium name="Mycorrhizal Genomics Consortium"/>
            <person name="Kohler A."/>
            <person name="Kuo A."/>
            <person name="Nagy L.G."/>
            <person name="Floudas D."/>
            <person name="Copeland A."/>
            <person name="Barry K.W."/>
            <person name="Cichocki N."/>
            <person name="Veneault-Fourrey C."/>
            <person name="LaButti K."/>
            <person name="Lindquist E.A."/>
            <person name="Lipzen A."/>
            <person name="Lundell T."/>
            <person name="Morin E."/>
            <person name="Murat C."/>
            <person name="Riley R."/>
            <person name="Ohm R."/>
            <person name="Sun H."/>
            <person name="Tunlid A."/>
            <person name="Henrissat B."/>
            <person name="Grigoriev I.V."/>
            <person name="Hibbett D.S."/>
            <person name="Martin F."/>
        </authorList>
    </citation>
    <scope>NUCLEOTIDE SEQUENCE [LARGE SCALE GENOMIC DNA]</scope>
    <source>
        <strain evidence="2">MUT 4182</strain>
    </source>
</reference>
<organism evidence="1 2">
    <name type="scientific">Tulasnella calospora MUT 4182</name>
    <dbReference type="NCBI Taxonomy" id="1051891"/>
    <lineage>
        <taxon>Eukaryota</taxon>
        <taxon>Fungi</taxon>
        <taxon>Dikarya</taxon>
        <taxon>Basidiomycota</taxon>
        <taxon>Agaricomycotina</taxon>
        <taxon>Agaricomycetes</taxon>
        <taxon>Cantharellales</taxon>
        <taxon>Tulasnellaceae</taxon>
        <taxon>Tulasnella</taxon>
    </lineage>
</organism>
<evidence type="ECO:0000313" key="2">
    <source>
        <dbReference type="Proteomes" id="UP000054248"/>
    </source>
</evidence>
<dbReference type="AlphaFoldDB" id="A0A0C3Q4A3"/>
<proteinExistence type="predicted"/>
<dbReference type="OrthoDB" id="2657661at2759"/>
<protein>
    <submittedName>
        <fullName evidence="1">Uncharacterized protein</fullName>
    </submittedName>
</protein>
<evidence type="ECO:0000313" key="1">
    <source>
        <dbReference type="EMBL" id="KIO23735.1"/>
    </source>
</evidence>
<reference evidence="1 2" key="1">
    <citation type="submission" date="2014-04" db="EMBL/GenBank/DDBJ databases">
        <authorList>
            <consortium name="DOE Joint Genome Institute"/>
            <person name="Kuo A."/>
            <person name="Girlanda M."/>
            <person name="Perotto S."/>
            <person name="Kohler A."/>
            <person name="Nagy L.G."/>
            <person name="Floudas D."/>
            <person name="Copeland A."/>
            <person name="Barry K.W."/>
            <person name="Cichocki N."/>
            <person name="Veneault-Fourrey C."/>
            <person name="LaButti K."/>
            <person name="Lindquist E.A."/>
            <person name="Lipzen A."/>
            <person name="Lundell T."/>
            <person name="Morin E."/>
            <person name="Murat C."/>
            <person name="Sun H."/>
            <person name="Tunlid A."/>
            <person name="Henrissat B."/>
            <person name="Grigoriev I.V."/>
            <person name="Hibbett D.S."/>
            <person name="Martin F."/>
            <person name="Nordberg H.P."/>
            <person name="Cantor M.N."/>
            <person name="Hua S.X."/>
        </authorList>
    </citation>
    <scope>NUCLEOTIDE SEQUENCE [LARGE SCALE GENOMIC DNA]</scope>
    <source>
        <strain evidence="1 2">MUT 4182</strain>
    </source>
</reference>
<dbReference type="HOGENOM" id="CLU_1807641_0_0_1"/>
<accession>A0A0C3Q4A3</accession>
<dbReference type="Proteomes" id="UP000054248">
    <property type="component" value="Unassembled WGS sequence"/>
</dbReference>
<gene>
    <name evidence="1" type="ORF">M407DRAFT_26798</name>
</gene>
<keyword evidence="2" id="KW-1185">Reference proteome</keyword>